<keyword evidence="2" id="KW-1185">Reference proteome</keyword>
<name>A0A067SPK7_GALM3</name>
<proteinExistence type="predicted"/>
<dbReference type="AlphaFoldDB" id="A0A067SPK7"/>
<gene>
    <name evidence="1" type="ORF">GALMADRAFT_145360</name>
</gene>
<dbReference type="HOGENOM" id="CLU_1360498_0_0_1"/>
<dbReference type="Proteomes" id="UP000027222">
    <property type="component" value="Unassembled WGS sequence"/>
</dbReference>
<sequence>MLDNQAVSAEIYPGFYKAVVVRYHAVAFAIEEMMKWASNTAGAMKSLRMAGDQRGPASALVEMLDPDKNISFLDHRTDTCRPLSLEVTGYVSEEKYLRPQANVASGRAANVEVEPAAIDVLINCYSTVYMFFDQSCTFLFHLHTAVSAVIIKNTIIHLSRSLFEILIVFFSLLSPKVQRAIYPFLSNQKCEPHRTLGFNAE</sequence>
<evidence type="ECO:0000313" key="2">
    <source>
        <dbReference type="Proteomes" id="UP000027222"/>
    </source>
</evidence>
<protein>
    <submittedName>
        <fullName evidence="1">Uncharacterized protein</fullName>
    </submittedName>
</protein>
<evidence type="ECO:0000313" key="1">
    <source>
        <dbReference type="EMBL" id="KDR69629.1"/>
    </source>
</evidence>
<dbReference type="STRING" id="685588.A0A067SPK7"/>
<dbReference type="EMBL" id="KL142401">
    <property type="protein sequence ID" value="KDR69629.1"/>
    <property type="molecule type" value="Genomic_DNA"/>
</dbReference>
<reference evidence="2" key="1">
    <citation type="journal article" date="2014" name="Proc. Natl. Acad. Sci. U.S.A.">
        <title>Extensive sampling of basidiomycete genomes demonstrates inadequacy of the white-rot/brown-rot paradigm for wood decay fungi.</title>
        <authorList>
            <person name="Riley R."/>
            <person name="Salamov A.A."/>
            <person name="Brown D.W."/>
            <person name="Nagy L.G."/>
            <person name="Floudas D."/>
            <person name="Held B.W."/>
            <person name="Levasseur A."/>
            <person name="Lombard V."/>
            <person name="Morin E."/>
            <person name="Otillar R."/>
            <person name="Lindquist E.A."/>
            <person name="Sun H."/>
            <person name="LaButti K.M."/>
            <person name="Schmutz J."/>
            <person name="Jabbour D."/>
            <person name="Luo H."/>
            <person name="Baker S.E."/>
            <person name="Pisabarro A.G."/>
            <person name="Walton J.D."/>
            <person name="Blanchette R.A."/>
            <person name="Henrissat B."/>
            <person name="Martin F."/>
            <person name="Cullen D."/>
            <person name="Hibbett D.S."/>
            <person name="Grigoriev I.V."/>
        </authorList>
    </citation>
    <scope>NUCLEOTIDE SEQUENCE [LARGE SCALE GENOMIC DNA]</scope>
    <source>
        <strain evidence="2">CBS 339.88</strain>
    </source>
</reference>
<accession>A0A067SPK7</accession>
<organism evidence="1 2">
    <name type="scientific">Galerina marginata (strain CBS 339.88)</name>
    <dbReference type="NCBI Taxonomy" id="685588"/>
    <lineage>
        <taxon>Eukaryota</taxon>
        <taxon>Fungi</taxon>
        <taxon>Dikarya</taxon>
        <taxon>Basidiomycota</taxon>
        <taxon>Agaricomycotina</taxon>
        <taxon>Agaricomycetes</taxon>
        <taxon>Agaricomycetidae</taxon>
        <taxon>Agaricales</taxon>
        <taxon>Agaricineae</taxon>
        <taxon>Strophariaceae</taxon>
        <taxon>Galerina</taxon>
    </lineage>
</organism>